<dbReference type="Pfam" id="PF11136">
    <property type="entry name" value="DUF2889"/>
    <property type="match status" value="1"/>
</dbReference>
<sequence>MHENSWVLRRGVHNPTESTPARLPYSVRRTTAVHILRPDGVDGPLLLKGSGRDLGTHGDGSPVQFDAVDSAVEVDFVEGRMVVSANAGKSGPDLTALVGTRAGPGFRSALVATLCDDRQEHSLLHRVLDDVPVATVISGYALTREDPAAVDGVVPRSGAAARADYCAGFVTGGVFIGGIEANGVAPVVIGPLAPDIVRGQDPLGWHGMDDLPAKGMRRLRRIDVHGDGDISVDAMFRDSYVDGIGVETVVHEYHLGLTARADTLEVVRAAATPHVLPWPECSSAVEAVDRLVGMTVPDIAPLVGAEFRGVVSCTHLNDLLRSLQDVAELGTKLAFLHRCHP</sequence>
<dbReference type="InterPro" id="IPR021312">
    <property type="entry name" value="DUF2889"/>
</dbReference>
<protein>
    <submittedName>
        <fullName evidence="2">DUF2889 domain-containing protein</fullName>
    </submittedName>
</protein>
<evidence type="ECO:0000313" key="2">
    <source>
        <dbReference type="EMBL" id="MEE2059182.1"/>
    </source>
</evidence>
<name>A0ABU7LD45_9NOCA</name>
<dbReference type="Proteomes" id="UP001336020">
    <property type="component" value="Unassembled WGS sequence"/>
</dbReference>
<gene>
    <name evidence="2" type="ORF">Q7514_16810</name>
</gene>
<keyword evidence="3" id="KW-1185">Reference proteome</keyword>
<reference evidence="2 3" key="1">
    <citation type="submission" date="2023-07" db="EMBL/GenBank/DDBJ databases">
        <authorList>
            <person name="Girao M."/>
            <person name="Carvalho M.F."/>
        </authorList>
    </citation>
    <scope>NUCLEOTIDE SEQUENCE [LARGE SCALE GENOMIC DNA]</scope>
    <source>
        <strain evidence="2 3">YIM65754</strain>
    </source>
</reference>
<evidence type="ECO:0000313" key="3">
    <source>
        <dbReference type="Proteomes" id="UP001336020"/>
    </source>
</evidence>
<dbReference type="EMBL" id="JAUTXY010000007">
    <property type="protein sequence ID" value="MEE2059182.1"/>
    <property type="molecule type" value="Genomic_DNA"/>
</dbReference>
<dbReference type="RefSeq" id="WP_330134427.1">
    <property type="nucleotide sequence ID" value="NZ_JAUTXY010000007.1"/>
</dbReference>
<proteinExistence type="predicted"/>
<organism evidence="2 3">
    <name type="scientific">Rhodococcus artemisiae</name>
    <dbReference type="NCBI Taxonomy" id="714159"/>
    <lineage>
        <taxon>Bacteria</taxon>
        <taxon>Bacillati</taxon>
        <taxon>Actinomycetota</taxon>
        <taxon>Actinomycetes</taxon>
        <taxon>Mycobacteriales</taxon>
        <taxon>Nocardiaceae</taxon>
        <taxon>Rhodococcus</taxon>
    </lineage>
</organism>
<evidence type="ECO:0000256" key="1">
    <source>
        <dbReference type="SAM" id="MobiDB-lite"/>
    </source>
</evidence>
<feature type="region of interest" description="Disordered" evidence="1">
    <location>
        <begin position="1"/>
        <end position="21"/>
    </location>
</feature>
<comment type="caution">
    <text evidence="2">The sequence shown here is derived from an EMBL/GenBank/DDBJ whole genome shotgun (WGS) entry which is preliminary data.</text>
</comment>
<accession>A0ABU7LD45</accession>